<reference evidence="8" key="1">
    <citation type="journal article" date="2017" name="Proc. Natl. Acad. Sci. U.S.A.">
        <title>Simulation of Deepwater Horizon oil plume reveals substrate specialization within a complex community of hydrocarbon-degraders.</title>
        <authorList>
            <person name="Hu P."/>
            <person name="Dubinsky E.A."/>
            <person name="Probst A.J."/>
            <person name="Wang J."/>
            <person name="Sieber C.M.K."/>
            <person name="Tom L.M."/>
            <person name="Gardinali P."/>
            <person name="Banfield J.F."/>
            <person name="Atlas R.M."/>
            <person name="Andersen G.L."/>
        </authorList>
    </citation>
    <scope>NUCLEOTIDE SEQUENCE [LARGE SCALE GENOMIC DNA]</scope>
</reference>
<evidence type="ECO:0000256" key="4">
    <source>
        <dbReference type="ARBA" id="ARBA00023136"/>
    </source>
</evidence>
<dbReference type="GO" id="GO:0055085">
    <property type="term" value="P:transmembrane transport"/>
    <property type="evidence" value="ECO:0007669"/>
    <property type="project" value="InterPro"/>
</dbReference>
<evidence type="ECO:0000313" key="7">
    <source>
        <dbReference type="EMBL" id="OUR92848.1"/>
    </source>
</evidence>
<dbReference type="NCBIfam" id="TIGR01352">
    <property type="entry name" value="tonB_Cterm"/>
    <property type="match status" value="1"/>
</dbReference>
<accession>A0A1Y5F130</accession>
<keyword evidence="3 5" id="KW-1133">Transmembrane helix</keyword>
<evidence type="ECO:0000256" key="2">
    <source>
        <dbReference type="ARBA" id="ARBA00022692"/>
    </source>
</evidence>
<dbReference type="Gene3D" id="3.30.1150.10">
    <property type="match status" value="1"/>
</dbReference>
<organism evidence="7 8">
    <name type="scientific">Halobacteriovorax marinus</name>
    <dbReference type="NCBI Taxonomy" id="97084"/>
    <lineage>
        <taxon>Bacteria</taxon>
        <taxon>Pseudomonadati</taxon>
        <taxon>Bdellovibrionota</taxon>
        <taxon>Bacteriovoracia</taxon>
        <taxon>Bacteriovoracales</taxon>
        <taxon>Halobacteriovoraceae</taxon>
        <taxon>Halobacteriovorax</taxon>
    </lineage>
</organism>
<dbReference type="AlphaFoldDB" id="A0A1Y5F130"/>
<evidence type="ECO:0000313" key="8">
    <source>
        <dbReference type="Proteomes" id="UP000196531"/>
    </source>
</evidence>
<comment type="caution">
    <text evidence="7">The sequence shown here is derived from an EMBL/GenBank/DDBJ whole genome shotgun (WGS) entry which is preliminary data.</text>
</comment>
<dbReference type="Pfam" id="PF13103">
    <property type="entry name" value="TonB_2"/>
    <property type="match status" value="1"/>
</dbReference>
<protein>
    <recommendedName>
        <fullName evidence="6">TonB C-terminal domain-containing protein</fullName>
    </recommendedName>
</protein>
<dbReference type="InterPro" id="IPR037682">
    <property type="entry name" value="TonB_C"/>
</dbReference>
<evidence type="ECO:0000256" key="5">
    <source>
        <dbReference type="SAM" id="Phobius"/>
    </source>
</evidence>
<comment type="subcellular location">
    <subcellularLocation>
        <location evidence="1">Membrane</location>
        <topology evidence="1">Single-pass membrane protein</topology>
    </subcellularLocation>
</comment>
<dbReference type="PROSITE" id="PS52015">
    <property type="entry name" value="TONB_CTD"/>
    <property type="match status" value="1"/>
</dbReference>
<dbReference type="EMBL" id="MAAO01000016">
    <property type="protein sequence ID" value="OUR92848.1"/>
    <property type="molecule type" value="Genomic_DNA"/>
</dbReference>
<evidence type="ECO:0000256" key="3">
    <source>
        <dbReference type="ARBA" id="ARBA00022989"/>
    </source>
</evidence>
<feature type="transmembrane region" description="Helical" evidence="5">
    <location>
        <begin position="17"/>
        <end position="35"/>
    </location>
</feature>
<name>A0A1Y5F130_9BACT</name>
<proteinExistence type="predicted"/>
<evidence type="ECO:0000256" key="1">
    <source>
        <dbReference type="ARBA" id="ARBA00004167"/>
    </source>
</evidence>
<dbReference type="GO" id="GO:0016020">
    <property type="term" value="C:membrane"/>
    <property type="evidence" value="ECO:0007669"/>
    <property type="project" value="UniProtKB-SubCell"/>
</dbReference>
<keyword evidence="2 5" id="KW-0812">Transmembrane</keyword>
<feature type="domain" description="TonB C-terminal" evidence="6">
    <location>
        <begin position="227"/>
        <end position="318"/>
    </location>
</feature>
<dbReference type="Proteomes" id="UP000196531">
    <property type="component" value="Unassembled WGS sequence"/>
</dbReference>
<keyword evidence="4 5" id="KW-0472">Membrane</keyword>
<sequence>MDNTSKNSEEQKKIRRLIFVPIFLSVMFHLVFLISKVDWSTKQNLTTVIKKQKRIKLVFKTRKKSKAKQIVNTELKKSKQVPEDAKFLGKQNQKVDRETKAAITGSFKAAGKGVRNGSKVAKQQVAKTSKGHKKLSKKKSVRKRIVKKFNPKNLKFTDLGLGKMMQKKPVSKSAPLLGIKHGNSKSRGLSRNNDFIEDLPLGDMTRLNTVEYKYYGFYYRIRQKLEQYWGDSLRKQARKMWKSGRRLASDENKITSLQITIDKKGNIIDVFVKSTSGINELDQAAVESFNRAGPFPNPPKGLVKDGQAKIEWGFVVKS</sequence>
<evidence type="ECO:0000259" key="6">
    <source>
        <dbReference type="PROSITE" id="PS52015"/>
    </source>
</evidence>
<dbReference type="InterPro" id="IPR006260">
    <property type="entry name" value="TonB/TolA_C"/>
</dbReference>
<gene>
    <name evidence="7" type="ORF">A9Q84_20250</name>
</gene>
<dbReference type="SUPFAM" id="SSF74653">
    <property type="entry name" value="TolA/TonB C-terminal domain"/>
    <property type="match status" value="1"/>
</dbReference>